<evidence type="ECO:0000313" key="13">
    <source>
        <dbReference type="EMBL" id="GCD41011.1"/>
    </source>
</evidence>
<evidence type="ECO:0000256" key="1">
    <source>
        <dbReference type="ARBA" id="ARBA00007664"/>
    </source>
</evidence>
<evidence type="ECO:0000259" key="11">
    <source>
        <dbReference type="Pfam" id="PF00089"/>
    </source>
</evidence>
<dbReference type="InterPro" id="IPR001254">
    <property type="entry name" value="Trypsin_dom"/>
</dbReference>
<dbReference type="PIRSF" id="PIRSF001134">
    <property type="entry name" value="Streptogrisin"/>
    <property type="match status" value="1"/>
</dbReference>
<gene>
    <name evidence="13" type="ORF">GKJPGBOP_00664</name>
</gene>
<evidence type="ECO:0000313" key="14">
    <source>
        <dbReference type="Proteomes" id="UP000286746"/>
    </source>
</evidence>
<dbReference type="InterPro" id="IPR043504">
    <property type="entry name" value="Peptidase_S1_PA_chymotrypsin"/>
</dbReference>
<dbReference type="Pfam" id="PF00089">
    <property type="entry name" value="Trypsin"/>
    <property type="match status" value="1"/>
</dbReference>
<dbReference type="InterPro" id="IPR004236">
    <property type="entry name" value="Pept_S1_alpha_lytic"/>
</dbReference>
<feature type="active site" description="Charge relay system" evidence="8">
    <location>
        <position position="185"/>
    </location>
</feature>
<reference evidence="13 14" key="1">
    <citation type="submission" date="2018-11" db="EMBL/GenBank/DDBJ databases">
        <title>Whole genome sequence of Streptomyces paromomycinus NBRC 15454(T).</title>
        <authorList>
            <person name="Komaki H."/>
            <person name="Tamura T."/>
        </authorList>
    </citation>
    <scope>NUCLEOTIDE SEQUENCE [LARGE SCALE GENOMIC DNA]</scope>
    <source>
        <strain evidence="13 14">NBRC 15454</strain>
    </source>
</reference>
<evidence type="ECO:0000256" key="10">
    <source>
        <dbReference type="SAM" id="SignalP"/>
    </source>
</evidence>
<accession>A0A401VVF0</accession>
<comment type="similarity">
    <text evidence="1">Belongs to the peptidase S1 family.</text>
</comment>
<evidence type="ECO:0000256" key="6">
    <source>
        <dbReference type="ARBA" id="ARBA00023145"/>
    </source>
</evidence>
<evidence type="ECO:0000256" key="9">
    <source>
        <dbReference type="PIRSR" id="PIRSR001134-2"/>
    </source>
</evidence>
<dbReference type="Pfam" id="PF02983">
    <property type="entry name" value="Pro_Al_protease"/>
    <property type="match status" value="1"/>
</dbReference>
<keyword evidence="3 10" id="KW-0732">Signal</keyword>
<feature type="signal peptide" evidence="10">
    <location>
        <begin position="1"/>
        <end position="33"/>
    </location>
</feature>
<evidence type="ECO:0000256" key="4">
    <source>
        <dbReference type="ARBA" id="ARBA00022801"/>
    </source>
</evidence>
<dbReference type="GO" id="GO:0005576">
    <property type="term" value="C:extracellular region"/>
    <property type="evidence" value="ECO:0007669"/>
    <property type="project" value="InterPro"/>
</dbReference>
<dbReference type="GO" id="GO:0004252">
    <property type="term" value="F:serine-type endopeptidase activity"/>
    <property type="evidence" value="ECO:0007669"/>
    <property type="project" value="InterPro"/>
</dbReference>
<evidence type="ECO:0000256" key="3">
    <source>
        <dbReference type="ARBA" id="ARBA00022729"/>
    </source>
</evidence>
<feature type="disulfide bond" evidence="9">
    <location>
        <begin position="136"/>
        <end position="157"/>
    </location>
</feature>
<dbReference type="RefSeq" id="WP_246177176.1">
    <property type="nucleotide sequence ID" value="NZ_BHZD01000001.1"/>
</dbReference>
<evidence type="ECO:0000256" key="8">
    <source>
        <dbReference type="PIRSR" id="PIRSR001134-1"/>
    </source>
</evidence>
<evidence type="ECO:0000259" key="12">
    <source>
        <dbReference type="Pfam" id="PF02983"/>
    </source>
</evidence>
<dbReference type="InterPro" id="IPR001316">
    <property type="entry name" value="Pept_S1A_streptogrisin"/>
</dbReference>
<dbReference type="SUPFAM" id="SSF50494">
    <property type="entry name" value="Trypsin-like serine proteases"/>
    <property type="match status" value="1"/>
</dbReference>
<feature type="disulfide bond" evidence="9">
    <location>
        <begin position="260"/>
        <end position="295"/>
    </location>
</feature>
<protein>
    <submittedName>
        <fullName evidence="13">Serine protease</fullName>
    </submittedName>
</protein>
<feature type="active site" description="Charge relay system" evidence="8">
    <location>
        <position position="266"/>
    </location>
</feature>
<dbReference type="AlphaFoldDB" id="A0A401VVF0"/>
<dbReference type="Gene3D" id="2.40.10.10">
    <property type="entry name" value="Trypsin-like serine proteases"/>
    <property type="match status" value="2"/>
</dbReference>
<feature type="domain" description="Peptidase S1" evidence="11">
    <location>
        <begin position="149"/>
        <end position="309"/>
    </location>
</feature>
<feature type="active site" description="Charge relay system" evidence="8">
    <location>
        <position position="156"/>
    </location>
</feature>
<keyword evidence="5" id="KW-0720">Serine protease</keyword>
<sequence>MQRTLLFRRAAALAAATLAVLTAANFSPFSAGAVARAPSATGTASQAVRAPDPLMVAMATLDRSALIPGTAWGIDPQLKRVVVSADPTVKGARLARLTTLLKPMGKAVELRRTSAKLTTLIEGGDAIHGRDHSAMCSLGFNVRRAGVPDAFLTAGHCGNLVRSWAMSRRGPQFARTVRSSFPGNDYALARYTAAVPHWSAVDLHNGGWLPVTGVRDAVVGDRVARSGATTGTHLGSVTALNQTVTYQEGRVYGLIRTNVCAEPGDSGGPLFTYDRGGAAAVTTGLGLLSGGSGDCSRGGTTYYQPVTEALTAYGADIP</sequence>
<dbReference type="EMBL" id="BHZD01000001">
    <property type="protein sequence ID" value="GCD41011.1"/>
    <property type="molecule type" value="Genomic_DNA"/>
</dbReference>
<keyword evidence="7 9" id="KW-1015">Disulfide bond</keyword>
<evidence type="ECO:0000256" key="2">
    <source>
        <dbReference type="ARBA" id="ARBA00022670"/>
    </source>
</evidence>
<dbReference type="GO" id="GO:0006508">
    <property type="term" value="P:proteolysis"/>
    <property type="evidence" value="ECO:0007669"/>
    <property type="project" value="UniProtKB-KW"/>
</dbReference>
<evidence type="ECO:0000256" key="5">
    <source>
        <dbReference type="ARBA" id="ARBA00022825"/>
    </source>
</evidence>
<proteinExistence type="inferred from homology"/>
<dbReference type="InterPro" id="IPR009003">
    <property type="entry name" value="Peptidase_S1_PA"/>
</dbReference>
<keyword evidence="6" id="KW-0865">Zymogen</keyword>
<feature type="chain" id="PRO_5038535316" evidence="10">
    <location>
        <begin position="34"/>
        <end position="318"/>
    </location>
</feature>
<dbReference type="CDD" id="cd21112">
    <property type="entry name" value="alphaLP-like"/>
    <property type="match status" value="1"/>
</dbReference>
<dbReference type="PRINTS" id="PR00861">
    <property type="entry name" value="ALYTICPTASE"/>
</dbReference>
<dbReference type="Proteomes" id="UP000286746">
    <property type="component" value="Unassembled WGS sequence"/>
</dbReference>
<name>A0A401VVF0_STREY</name>
<feature type="domain" description="Peptidase S1A alpha-lytic prodomain" evidence="12">
    <location>
        <begin position="56"/>
        <end position="98"/>
    </location>
</feature>
<keyword evidence="4" id="KW-0378">Hydrolase</keyword>
<organism evidence="13 14">
    <name type="scientific">Streptomyces paromomycinus</name>
    <name type="common">Streptomyces rimosus subsp. paromomycinus</name>
    <dbReference type="NCBI Taxonomy" id="92743"/>
    <lineage>
        <taxon>Bacteria</taxon>
        <taxon>Bacillati</taxon>
        <taxon>Actinomycetota</taxon>
        <taxon>Actinomycetes</taxon>
        <taxon>Kitasatosporales</taxon>
        <taxon>Streptomycetaceae</taxon>
        <taxon>Streptomyces</taxon>
    </lineage>
</organism>
<evidence type="ECO:0000256" key="7">
    <source>
        <dbReference type="ARBA" id="ARBA00023157"/>
    </source>
</evidence>
<keyword evidence="2 13" id="KW-0645">Protease</keyword>
<comment type="caution">
    <text evidence="13">The sequence shown here is derived from an EMBL/GenBank/DDBJ whole genome shotgun (WGS) entry which is preliminary data.</text>
</comment>
<keyword evidence="14" id="KW-1185">Reference proteome</keyword>